<evidence type="ECO:0000256" key="3">
    <source>
        <dbReference type="ARBA" id="ARBA00022553"/>
    </source>
</evidence>
<gene>
    <name evidence="9" type="ORF">SAMN04515673_10610</name>
</gene>
<comment type="catalytic activity">
    <reaction evidence="1">
        <text>ATP + protein L-histidine = ADP + protein N-phospho-L-histidine.</text>
        <dbReference type="EC" id="2.7.13.3"/>
    </reaction>
</comment>
<dbReference type="AlphaFoldDB" id="A0A1I6DXV6"/>
<protein>
    <recommendedName>
        <fullName evidence="2">histidine kinase</fullName>
        <ecNumber evidence="2">2.7.13.3</ecNumber>
    </recommendedName>
</protein>
<dbReference type="CDD" id="cd00082">
    <property type="entry name" value="HisKA"/>
    <property type="match status" value="1"/>
</dbReference>
<dbReference type="SUPFAM" id="SSF52172">
    <property type="entry name" value="CheY-like"/>
    <property type="match status" value="1"/>
</dbReference>
<dbReference type="PANTHER" id="PTHR43065:SF49">
    <property type="entry name" value="HISTIDINE KINASE"/>
    <property type="match status" value="1"/>
</dbReference>
<dbReference type="InterPro" id="IPR036890">
    <property type="entry name" value="HATPase_C_sf"/>
</dbReference>
<reference evidence="9 10" key="1">
    <citation type="submission" date="2016-10" db="EMBL/GenBank/DDBJ databases">
        <authorList>
            <person name="de Groot N.N."/>
        </authorList>
    </citation>
    <scope>NUCLEOTIDE SEQUENCE [LARGE SCALE GENOMIC DNA]</scope>
    <source>
        <strain evidence="10">KMM 9023,NRIC 0796,JCM 17311,KCTC 23692</strain>
    </source>
</reference>
<dbReference type="SMART" id="SM00388">
    <property type="entry name" value="HisKA"/>
    <property type="match status" value="1"/>
</dbReference>
<proteinExistence type="predicted"/>
<keyword evidence="3" id="KW-0597">Phosphoprotein</keyword>
<dbReference type="Pfam" id="PF00512">
    <property type="entry name" value="HisKA"/>
    <property type="match status" value="1"/>
</dbReference>
<keyword evidence="9" id="KW-0418">Kinase</keyword>
<dbReference type="CDD" id="cd12914">
    <property type="entry name" value="PDC1_DGC_like"/>
    <property type="match status" value="1"/>
</dbReference>
<dbReference type="InterPro" id="IPR004358">
    <property type="entry name" value="Sig_transdc_His_kin-like_C"/>
</dbReference>
<dbReference type="PRINTS" id="PR00344">
    <property type="entry name" value="BCTRLSENSOR"/>
</dbReference>
<feature type="transmembrane region" description="Helical" evidence="6">
    <location>
        <begin position="26"/>
        <end position="46"/>
    </location>
</feature>
<dbReference type="InterPro" id="IPR013656">
    <property type="entry name" value="PAS_4"/>
</dbReference>
<keyword evidence="9" id="KW-0808">Transferase</keyword>
<evidence type="ECO:0000313" key="9">
    <source>
        <dbReference type="EMBL" id="SFR10162.1"/>
    </source>
</evidence>
<dbReference type="PANTHER" id="PTHR43065">
    <property type="entry name" value="SENSOR HISTIDINE KINASE"/>
    <property type="match status" value="1"/>
</dbReference>
<feature type="domain" description="Response regulatory" evidence="8">
    <location>
        <begin position="905"/>
        <end position="940"/>
    </location>
</feature>
<dbReference type="EMBL" id="FOYI01000006">
    <property type="protein sequence ID" value="SFR10162.1"/>
    <property type="molecule type" value="Genomic_DNA"/>
</dbReference>
<keyword evidence="6" id="KW-0812">Transmembrane</keyword>
<dbReference type="SMART" id="SM00387">
    <property type="entry name" value="HATPase_c"/>
    <property type="match status" value="1"/>
</dbReference>
<dbReference type="Gene3D" id="3.30.565.10">
    <property type="entry name" value="Histidine kinase-like ATPase, C-terminal domain"/>
    <property type="match status" value="1"/>
</dbReference>
<evidence type="ECO:0000256" key="4">
    <source>
        <dbReference type="PROSITE-ProRule" id="PRU00169"/>
    </source>
</evidence>
<dbReference type="InterPro" id="IPR003594">
    <property type="entry name" value="HATPase_dom"/>
</dbReference>
<dbReference type="InterPro" id="IPR005467">
    <property type="entry name" value="His_kinase_dom"/>
</dbReference>
<dbReference type="InterPro" id="IPR011006">
    <property type="entry name" value="CheY-like_superfamily"/>
</dbReference>
<dbReference type="Proteomes" id="UP000199302">
    <property type="component" value="Unassembled WGS sequence"/>
</dbReference>
<evidence type="ECO:0000256" key="6">
    <source>
        <dbReference type="SAM" id="Phobius"/>
    </source>
</evidence>
<feature type="domain" description="Histidine kinase" evidence="7">
    <location>
        <begin position="660"/>
        <end position="883"/>
    </location>
</feature>
<dbReference type="SUPFAM" id="SSF55785">
    <property type="entry name" value="PYP-like sensor domain (PAS domain)"/>
    <property type="match status" value="2"/>
</dbReference>
<dbReference type="Gene3D" id="1.10.287.130">
    <property type="match status" value="1"/>
</dbReference>
<dbReference type="InterPro" id="IPR035965">
    <property type="entry name" value="PAS-like_dom_sf"/>
</dbReference>
<keyword evidence="10" id="KW-1185">Reference proteome</keyword>
<feature type="compositionally biased region" description="Basic and acidic residues" evidence="5">
    <location>
        <begin position="234"/>
        <end position="259"/>
    </location>
</feature>
<feature type="region of interest" description="Disordered" evidence="5">
    <location>
        <begin position="233"/>
        <end position="259"/>
    </location>
</feature>
<evidence type="ECO:0000256" key="5">
    <source>
        <dbReference type="SAM" id="MobiDB-lite"/>
    </source>
</evidence>
<accession>A0A1I6DXV6</accession>
<keyword evidence="6" id="KW-1133">Transmembrane helix</keyword>
<dbReference type="InterPro" id="IPR036097">
    <property type="entry name" value="HisK_dim/P_sf"/>
</dbReference>
<dbReference type="GO" id="GO:0000155">
    <property type="term" value="F:phosphorelay sensor kinase activity"/>
    <property type="evidence" value="ECO:0007669"/>
    <property type="project" value="InterPro"/>
</dbReference>
<dbReference type="InterPro" id="IPR003661">
    <property type="entry name" value="HisK_dim/P_dom"/>
</dbReference>
<evidence type="ECO:0000259" key="8">
    <source>
        <dbReference type="PROSITE" id="PS50110"/>
    </source>
</evidence>
<evidence type="ECO:0000256" key="1">
    <source>
        <dbReference type="ARBA" id="ARBA00000085"/>
    </source>
</evidence>
<evidence type="ECO:0000313" key="10">
    <source>
        <dbReference type="Proteomes" id="UP000199302"/>
    </source>
</evidence>
<dbReference type="Pfam" id="PF02518">
    <property type="entry name" value="HATPase_c"/>
    <property type="match status" value="1"/>
</dbReference>
<dbReference type="EC" id="2.7.13.3" evidence="2"/>
<organism evidence="9 10">
    <name type="scientific">Poseidonocella sedimentorum</name>
    <dbReference type="NCBI Taxonomy" id="871652"/>
    <lineage>
        <taxon>Bacteria</taxon>
        <taxon>Pseudomonadati</taxon>
        <taxon>Pseudomonadota</taxon>
        <taxon>Alphaproteobacteria</taxon>
        <taxon>Rhodobacterales</taxon>
        <taxon>Roseobacteraceae</taxon>
        <taxon>Poseidonocella</taxon>
    </lineage>
</organism>
<dbReference type="Gene3D" id="3.30.450.20">
    <property type="entry name" value="PAS domain"/>
    <property type="match status" value="3"/>
</dbReference>
<keyword evidence="6" id="KW-0472">Membrane</keyword>
<dbReference type="Pfam" id="PF08448">
    <property type="entry name" value="PAS_4"/>
    <property type="match status" value="1"/>
</dbReference>
<dbReference type="InterPro" id="IPR001789">
    <property type="entry name" value="Sig_transdc_resp-reg_receiver"/>
</dbReference>
<dbReference type="PROSITE" id="PS50109">
    <property type="entry name" value="HIS_KIN"/>
    <property type="match status" value="1"/>
</dbReference>
<dbReference type="PROSITE" id="PS50110">
    <property type="entry name" value="RESPONSE_REGULATORY"/>
    <property type="match status" value="1"/>
</dbReference>
<dbReference type="SUPFAM" id="SSF55874">
    <property type="entry name" value="ATPase domain of HSP90 chaperone/DNA topoisomerase II/histidine kinase"/>
    <property type="match status" value="1"/>
</dbReference>
<evidence type="ECO:0000256" key="2">
    <source>
        <dbReference type="ARBA" id="ARBA00012438"/>
    </source>
</evidence>
<dbReference type="SUPFAM" id="SSF47384">
    <property type="entry name" value="Homodimeric domain of signal transducing histidine kinase"/>
    <property type="match status" value="1"/>
</dbReference>
<evidence type="ECO:0000259" key="7">
    <source>
        <dbReference type="PROSITE" id="PS50109"/>
    </source>
</evidence>
<dbReference type="STRING" id="871652.SAMN04515673_10610"/>
<name>A0A1I6DXV6_9RHOB</name>
<comment type="caution">
    <text evidence="4">Lacks conserved residue(s) required for the propagation of feature annotation.</text>
</comment>
<sequence>MAVTGTTQQRLSDSLSAVIEKLRTRFAIIALLIVVPLSLAMLWMAVEERRETLNGQIEIAQSLAENLVEAQQDLLTHTRTLLMQIALSPAARAPSSPDCSAYLAALLPLEPRYVNFGVPRSDGTLLCNALPLSRAVNVADRPYIRRALEAQEFSVGTFQLDRAVQKVTVNFAYPVYDETQGAAPVGAAVAVVSLDWWSDALAAADLPEGSIAYIVDSDYILLAHFPPRPGLIGTEKREGGLDRPGDLPEGARARRDPDGARRVYDKRALFSAGGVDMVSMTIGIPIDAALSAANTRNLNRFALLVLGLLGSWVFASLQFRRLILQPLSVAQAELESIGTDPRADQNHPERPDGDASDMVRFTEGVREIWHRGQIAEDAERRTSRQMSALLSALPDLFFHLDREGRVIDFKSGNKGDLLKPPECFLGKRISSVIPETTGEEFEHRLQVAQDSQTISTWDYQMEVGGAEKVFEARICPVVDADEFLLVIRDISFRKREERKRQAAEGQLREVLRNIDGAAITYTIPAGQDAPGPDDTVRFLNKEGCFRIWGIDAEVAEADIMALWNQMPEGAERDEVIRSISAATRDLHPWHAILPFVTPQGQRIWVEERGLPKRQEDGSTQFFCLAVNVTEQVEKERELEHQKEVNNRVQKQQSLGQLTGGIAHDFNNLLAVIMGNLELLRDDLADPEQIDMVDAGINATKRGADLTRSMLAFAKEARLEPQPINLNTLVSETRKWAGRTLPETIEIETSLSAGLWTIEADPASTESALLNLILNARDAMPEGGKLTIETANIRIDEPYIDARDVELSPGRYTILAVSDTGHGIAAEKLSHIFEPFFTTKAPGAGSGLGLAMIQGFIEQSGGTAQVYSEPGHGTTFKLYFPATCRDAGEVASRQPTEPDVPHGDFNILLVEDEDDVRRVLASLLEKAGYRVTPAMRMTAKP</sequence>